<reference evidence="2" key="1">
    <citation type="submission" date="2022-06" db="EMBL/GenBank/DDBJ databases">
        <authorList>
            <person name="Berger JAMES D."/>
            <person name="Berger JAMES D."/>
        </authorList>
    </citation>
    <scope>NUCLEOTIDE SEQUENCE [LARGE SCALE GENOMIC DNA]</scope>
</reference>
<dbReference type="AlphaFoldDB" id="A0AA85IU85"/>
<proteinExistence type="predicted"/>
<evidence type="ECO:0000256" key="1">
    <source>
        <dbReference type="SAM" id="MobiDB-lite"/>
    </source>
</evidence>
<protein>
    <recommendedName>
        <fullName evidence="4">IRS-type PTB domain-containing protein</fullName>
    </recommendedName>
</protein>
<accession>A0AA85IU85</accession>
<feature type="region of interest" description="Disordered" evidence="1">
    <location>
        <begin position="827"/>
        <end position="846"/>
    </location>
</feature>
<dbReference type="Gene3D" id="2.30.29.30">
    <property type="entry name" value="Pleckstrin-homology domain (PH domain)/Phosphotyrosine-binding domain (PTB)"/>
    <property type="match status" value="1"/>
</dbReference>
<feature type="region of interest" description="Disordered" evidence="1">
    <location>
        <begin position="168"/>
        <end position="195"/>
    </location>
</feature>
<evidence type="ECO:0000313" key="2">
    <source>
        <dbReference type="Proteomes" id="UP000050795"/>
    </source>
</evidence>
<organism evidence="2 3">
    <name type="scientific">Trichobilharzia regenti</name>
    <name type="common">Nasal bird schistosome</name>
    <dbReference type="NCBI Taxonomy" id="157069"/>
    <lineage>
        <taxon>Eukaryota</taxon>
        <taxon>Metazoa</taxon>
        <taxon>Spiralia</taxon>
        <taxon>Lophotrochozoa</taxon>
        <taxon>Platyhelminthes</taxon>
        <taxon>Trematoda</taxon>
        <taxon>Digenea</taxon>
        <taxon>Strigeidida</taxon>
        <taxon>Schistosomatoidea</taxon>
        <taxon>Schistosomatidae</taxon>
        <taxon>Trichobilharzia</taxon>
    </lineage>
</organism>
<keyword evidence="2" id="KW-1185">Reference proteome</keyword>
<dbReference type="SUPFAM" id="SSF50729">
    <property type="entry name" value="PH domain-like"/>
    <property type="match status" value="1"/>
</dbReference>
<sequence length="846" mass="96716">MHNNTRVVVYSGTVYKLKTHRPQHLEITVQSNYRNAYLTVYKKKSKWKNKFGSDSTWLIKNFLSRSNENTSNDNNTTYTTNEICLSSSANDFMKETTYITQSLNSLFHVAILHRQCKLNRLHQQHEQQRQQQNPAHFVWLKLRNSKNWFQFHSQRIDRQLRYSLSEHTNSTEQSTYSVESLPSTNPNNKSDSLLKSTSKSTLKSCLNESKDEFTDHQIEDVEKHMSIMRSNSNNNNGQNLLVGLFMESGKVNIFQFETVNERDSCLTSLERIIAVNKQTNAYPDIEFAWSVNVYFKPKDYTSACLIPNCNGLHYLCLTRTEILLIQKNLRIPKLIILYRFVRQCASRRDGQFRIYTGRASPTGECEIVFQLADHIEAAYAHEQCARLMRQTTTEISNAVGLSSLMSSSSSVSSSSSSWRTNFRSNRHCFRQSLPPLPRPVSLPINAVITSSNMKPLKQLYRSKSMQYNFSTTDHTSTDDNHEIVNCKSKQTSASTNLLHRSWPLLKSVENHYLTSNAYKMRDIEQIIVDHQQFQHALQPNYVMDYNNANANNNNSNHIDNEQNESKTNPLTNHSSVVICDNEKKNEDDPTSHYLEMNLDETEVKKDSSQSVTLRSQSLSHNRKKAFSTCSPPGIITSSNQFVEMSVKLLPNVIQPSSSMKEKITSNRENNDIFAHLFFEKISPLPTSPSPPLSSQFHLQQSSFSYRSSSYHTNKYDDNNNNNCTEKLSSSTSLQNSLQCSSVFSSSSCQSTSTRSRNSLFSNNFNNTNNYFTNPAPTYSTASSTCSIPPITVTTSNGLSHFNVSWTATRPRTSSDVSNMRRSFLNHSKSVVHHQQQQRQSCHIQSP</sequence>
<dbReference type="WBParaSite" id="TREG1_122220.1">
    <property type="protein sequence ID" value="TREG1_122220.1"/>
    <property type="gene ID" value="TREG1_122220"/>
</dbReference>
<dbReference type="SMART" id="SM01244">
    <property type="entry name" value="IRS"/>
    <property type="match status" value="1"/>
</dbReference>
<feature type="compositionally biased region" description="Polar residues" evidence="1">
    <location>
        <begin position="168"/>
        <end position="188"/>
    </location>
</feature>
<reference evidence="3" key="2">
    <citation type="submission" date="2023-11" db="UniProtKB">
        <authorList>
            <consortium name="WormBaseParasite"/>
        </authorList>
    </citation>
    <scope>IDENTIFICATION</scope>
</reference>
<name>A0AA85IU85_TRIRE</name>
<dbReference type="Proteomes" id="UP000050795">
    <property type="component" value="Unassembled WGS sequence"/>
</dbReference>
<evidence type="ECO:0000313" key="3">
    <source>
        <dbReference type="WBParaSite" id="TREG1_122220.1"/>
    </source>
</evidence>
<feature type="region of interest" description="Disordered" evidence="1">
    <location>
        <begin position="548"/>
        <end position="573"/>
    </location>
</feature>
<dbReference type="InterPro" id="IPR011993">
    <property type="entry name" value="PH-like_dom_sf"/>
</dbReference>
<evidence type="ECO:0008006" key="4">
    <source>
        <dbReference type="Google" id="ProtNLM"/>
    </source>
</evidence>